<name>A0AAU8CAQ5_9EURY</name>
<gene>
    <name evidence="1" type="ORF">ABSL23_00530</name>
</gene>
<dbReference type="GO" id="GO:0016491">
    <property type="term" value="F:oxidoreductase activity"/>
    <property type="evidence" value="ECO:0007669"/>
    <property type="project" value="TreeGrafter"/>
</dbReference>
<protein>
    <recommendedName>
        <fullName evidence="2">HEAT repeat domain-containing protein</fullName>
    </recommendedName>
</protein>
<dbReference type="InterPro" id="IPR016024">
    <property type="entry name" value="ARM-type_fold"/>
</dbReference>
<dbReference type="Pfam" id="PF13513">
    <property type="entry name" value="HEAT_EZ"/>
    <property type="match status" value="1"/>
</dbReference>
<evidence type="ECO:0000313" key="1">
    <source>
        <dbReference type="EMBL" id="XCF15129.1"/>
    </source>
</evidence>
<proteinExistence type="predicted"/>
<geneLocation type="plasmid" evidence="1">
    <name>pNMX12-1_234</name>
</geneLocation>
<dbReference type="AlphaFoldDB" id="A0AAU8CAQ5"/>
<dbReference type="PANTHER" id="PTHR12697:SF5">
    <property type="entry name" value="DEOXYHYPUSINE HYDROXYLASE"/>
    <property type="match status" value="1"/>
</dbReference>
<reference evidence="1" key="1">
    <citation type="submission" date="2024-06" db="EMBL/GenBank/DDBJ databases">
        <title>Genome Sequence of an extremely halophilic archaeon isolated from Permian era halite, Salado Formation, Carlsbad, New Mexico: Halobacterium sp. strain NMX12-1.</title>
        <authorList>
            <person name="Sotoa L."/>
            <person name="DasSarma P."/>
            <person name="Anton B.P."/>
            <person name="Vincze T."/>
            <person name="Verma I."/>
            <person name="Eralp B."/>
            <person name="Powers D.W."/>
            <person name="Dozier B.L."/>
            <person name="Roberts R.J."/>
            <person name="DasSarma S."/>
        </authorList>
    </citation>
    <scope>NUCLEOTIDE SEQUENCE</scope>
    <source>
        <strain evidence="1">NMX12-1</strain>
        <plasmid evidence="1">pNMX12-1_234</plasmid>
    </source>
</reference>
<dbReference type="EMBL" id="CP159203">
    <property type="protein sequence ID" value="XCF15129.1"/>
    <property type="molecule type" value="Genomic_DNA"/>
</dbReference>
<dbReference type="SUPFAM" id="SSF48371">
    <property type="entry name" value="ARM repeat"/>
    <property type="match status" value="1"/>
</dbReference>
<dbReference type="InterPro" id="IPR011989">
    <property type="entry name" value="ARM-like"/>
</dbReference>
<dbReference type="Gene3D" id="1.25.10.10">
    <property type="entry name" value="Leucine-rich Repeat Variant"/>
    <property type="match status" value="2"/>
</dbReference>
<organism evidence="1">
    <name type="scientific">Halobacterium sp. NMX12-1</name>
    <dbReference type="NCBI Taxonomy" id="3166650"/>
    <lineage>
        <taxon>Archaea</taxon>
        <taxon>Methanobacteriati</taxon>
        <taxon>Methanobacteriota</taxon>
        <taxon>Stenosarchaea group</taxon>
        <taxon>Halobacteria</taxon>
        <taxon>Halobacteriales</taxon>
        <taxon>Halobacteriaceae</taxon>
        <taxon>Halobacterium</taxon>
    </lineage>
</organism>
<sequence>MEETRMDEANDLPAIGRLTDRVESGAHEAAAADLEAYEAAAAERRREALRALGSLADEQPGALSPVLAALVPFLTDAERAVRLTTAKLFVAVADAEPAAVGAVAEPLAERLADDEEFYYVRARAAEALGYVARDEPDAVDTPALLAELRVGLDFDEPEVVEKLAKALECVALGRPGRLAHHTAALASHLGDDGELVRYHLCTALVAVGCERPAALRDCRDALVARLDDENDYVRGRAAEAVGLLAGGDEPVASLPTERLVALQDEETSFVADRARFAVEELADEPGDASVSDEVGTLEGVRAETEAIVEDITTPDEEGTCSQCGHVLPEHGPPLCPRCGGPQ</sequence>
<dbReference type="PANTHER" id="PTHR12697">
    <property type="entry name" value="PBS LYASE HEAT-LIKE PROTEIN"/>
    <property type="match status" value="1"/>
</dbReference>
<dbReference type="KEGG" id="hanx:ABSL23_00530"/>
<evidence type="ECO:0008006" key="2">
    <source>
        <dbReference type="Google" id="ProtNLM"/>
    </source>
</evidence>
<dbReference type="GeneID" id="91107590"/>
<keyword evidence="1" id="KW-0614">Plasmid</keyword>
<accession>A0AAU8CAQ5</accession>
<dbReference type="RefSeq" id="WP_353633244.1">
    <property type="nucleotide sequence ID" value="NZ_CP159203.1"/>
</dbReference>